<organism evidence="2 3">
    <name type="scientific">Theobroma cacao</name>
    <name type="common">Cacao</name>
    <name type="synonym">Cocoa</name>
    <dbReference type="NCBI Taxonomy" id="3641"/>
    <lineage>
        <taxon>Eukaryota</taxon>
        <taxon>Viridiplantae</taxon>
        <taxon>Streptophyta</taxon>
        <taxon>Embryophyta</taxon>
        <taxon>Tracheophyta</taxon>
        <taxon>Spermatophyta</taxon>
        <taxon>Magnoliopsida</taxon>
        <taxon>eudicotyledons</taxon>
        <taxon>Gunneridae</taxon>
        <taxon>Pentapetalae</taxon>
        <taxon>rosids</taxon>
        <taxon>malvids</taxon>
        <taxon>Malvales</taxon>
        <taxon>Malvaceae</taxon>
        <taxon>Byttnerioideae</taxon>
        <taxon>Theobroma</taxon>
    </lineage>
</organism>
<dbReference type="AlphaFoldDB" id="A0A061G897"/>
<sequence>MDVKIAFLHGDLKKEIYMEQLKGFVIKGKENYVCKLKKNLYGWKQASRQWHKKFEIDKLKKKLGKSLAMKDLGPARQILGLQIIYDRETKKLWLSHEKYIEKVLQWFHMDKAKVISTLLTNHFRLNTRLFSSSDREKEDMQHVPYAFTVASLMYAMICTRPDIAHAIGVVSHFPSNLGKMR</sequence>
<dbReference type="Gramene" id="EOY26090">
    <property type="protein sequence ID" value="EOY26090"/>
    <property type="gene ID" value="TCM_027485"/>
</dbReference>
<dbReference type="InterPro" id="IPR013103">
    <property type="entry name" value="RVT_2"/>
</dbReference>
<keyword evidence="3" id="KW-1185">Reference proteome</keyword>
<dbReference type="eggNOG" id="KOG0017">
    <property type="taxonomic scope" value="Eukaryota"/>
</dbReference>
<dbReference type="InParanoid" id="A0A061G897"/>
<dbReference type="HOGENOM" id="CLU_001650_10_0_1"/>
<gene>
    <name evidence="2" type="ORF">TCM_027485</name>
</gene>
<name>A0A061G897_THECC</name>
<reference evidence="2 3" key="1">
    <citation type="journal article" date="2013" name="Genome Biol.">
        <title>The genome sequence of the most widely cultivated cacao type and its use to identify candidate genes regulating pod color.</title>
        <authorList>
            <person name="Motamayor J.C."/>
            <person name="Mockaitis K."/>
            <person name="Schmutz J."/>
            <person name="Haiminen N."/>
            <person name="Iii D.L."/>
            <person name="Cornejo O."/>
            <person name="Findley S.D."/>
            <person name="Zheng P."/>
            <person name="Utro F."/>
            <person name="Royaert S."/>
            <person name="Saski C."/>
            <person name="Jenkins J."/>
            <person name="Podicheti R."/>
            <person name="Zhao M."/>
            <person name="Scheffler B.E."/>
            <person name="Stack J.C."/>
            <person name="Feltus F.A."/>
            <person name="Mustiga G.M."/>
            <person name="Amores F."/>
            <person name="Phillips W."/>
            <person name="Marelli J.P."/>
            <person name="May G.D."/>
            <person name="Shapiro H."/>
            <person name="Ma J."/>
            <person name="Bustamante C.D."/>
            <person name="Schnell R.J."/>
            <person name="Main D."/>
            <person name="Gilbert D."/>
            <person name="Parida L."/>
            <person name="Kuhn D.N."/>
        </authorList>
    </citation>
    <scope>NUCLEOTIDE SEQUENCE [LARGE SCALE GENOMIC DNA]</scope>
    <source>
        <strain evidence="3">cv. Matina 1-6</strain>
    </source>
</reference>
<dbReference type="Proteomes" id="UP000026915">
    <property type="component" value="Chromosome 6"/>
</dbReference>
<accession>A0A061G897</accession>
<dbReference type="Pfam" id="PF07727">
    <property type="entry name" value="RVT_2"/>
    <property type="match status" value="1"/>
</dbReference>
<evidence type="ECO:0000313" key="3">
    <source>
        <dbReference type="Proteomes" id="UP000026915"/>
    </source>
</evidence>
<evidence type="ECO:0000259" key="1">
    <source>
        <dbReference type="Pfam" id="PF07727"/>
    </source>
</evidence>
<protein>
    <submittedName>
        <fullName evidence="2">Retrotransposon Tto1 DNA</fullName>
    </submittedName>
</protein>
<dbReference type="STRING" id="3641.A0A061G897"/>
<proteinExistence type="predicted"/>
<dbReference type="EMBL" id="CM001884">
    <property type="protein sequence ID" value="EOY26090.1"/>
    <property type="molecule type" value="Genomic_DNA"/>
</dbReference>
<evidence type="ECO:0000313" key="2">
    <source>
        <dbReference type="EMBL" id="EOY26090.1"/>
    </source>
</evidence>
<feature type="domain" description="Reverse transcriptase Ty1/copia-type" evidence="1">
    <location>
        <begin position="1"/>
        <end position="54"/>
    </location>
</feature>